<sequence length="159" mass="18321">MKRRNYNIKKTISARQFISEFGGSFSKHMKDKILRLGERCVFTRGEDTFRLDLKHIEHTTYNDTSDPAKKKEHVYGQLVMDQGTLFFSESCLVNNDVMEVSKVKEIYNSLESEDIFVGEDGIKAKKIDDSNIDYVVDGILEVCPEVSQAHLDILEKYSK</sequence>
<name>A0A7G9W5M8_ALKCA</name>
<dbReference type="EMBL" id="CP058559">
    <property type="protein sequence ID" value="QNO13990.1"/>
    <property type="molecule type" value="Genomic_DNA"/>
</dbReference>
<gene>
    <name evidence="1" type="ORF">HYG86_03980</name>
</gene>
<accession>A0A7G9W5M8</accession>
<protein>
    <submittedName>
        <fullName evidence="1">Uncharacterized protein</fullName>
    </submittedName>
</protein>
<dbReference type="AlphaFoldDB" id="A0A7G9W5M8"/>
<reference evidence="1 2" key="1">
    <citation type="submission" date="2020-07" db="EMBL/GenBank/DDBJ databases">
        <title>Alkalicella. sp. LB2 genome.</title>
        <authorList>
            <person name="Postec A."/>
            <person name="Quemeneur M."/>
        </authorList>
    </citation>
    <scope>NUCLEOTIDE SEQUENCE [LARGE SCALE GENOMIC DNA]</scope>
    <source>
        <strain evidence="1 2">LB2</strain>
    </source>
</reference>
<dbReference type="KEGG" id="acae:HYG86_03980"/>
<dbReference type="Proteomes" id="UP000516160">
    <property type="component" value="Chromosome"/>
</dbReference>
<dbReference type="RefSeq" id="WP_213167652.1">
    <property type="nucleotide sequence ID" value="NZ_CP058559.1"/>
</dbReference>
<evidence type="ECO:0000313" key="2">
    <source>
        <dbReference type="Proteomes" id="UP000516160"/>
    </source>
</evidence>
<keyword evidence="2" id="KW-1185">Reference proteome</keyword>
<proteinExistence type="predicted"/>
<organism evidence="1 2">
    <name type="scientific">Alkalicella caledoniensis</name>
    <dbReference type="NCBI Taxonomy" id="2731377"/>
    <lineage>
        <taxon>Bacteria</taxon>
        <taxon>Bacillati</taxon>
        <taxon>Bacillota</taxon>
        <taxon>Clostridia</taxon>
        <taxon>Eubacteriales</taxon>
        <taxon>Proteinivoracaceae</taxon>
        <taxon>Alkalicella</taxon>
    </lineage>
</organism>
<evidence type="ECO:0000313" key="1">
    <source>
        <dbReference type="EMBL" id="QNO13990.1"/>
    </source>
</evidence>